<keyword evidence="5" id="KW-1185">Reference proteome</keyword>
<reference evidence="4 5" key="1">
    <citation type="submission" date="2016-07" db="EMBL/GenBank/DDBJ databases">
        <title>Draft genome of the white-rot fungus Obba rivulosa 3A-2.</title>
        <authorList>
            <consortium name="DOE Joint Genome Institute"/>
            <person name="Miettinen O."/>
            <person name="Riley R."/>
            <person name="Acob R."/>
            <person name="Barry K."/>
            <person name="Cullen D."/>
            <person name="De Vries R."/>
            <person name="Hainaut M."/>
            <person name="Hatakka A."/>
            <person name="Henrissat B."/>
            <person name="Hilden K."/>
            <person name="Kuo R."/>
            <person name="Labutti K."/>
            <person name="Lipzen A."/>
            <person name="Makela M.R."/>
            <person name="Sandor L."/>
            <person name="Spatafora J.W."/>
            <person name="Grigoriev I.V."/>
            <person name="Hibbett D.S."/>
        </authorList>
    </citation>
    <scope>NUCLEOTIDE SEQUENCE [LARGE SCALE GENOMIC DNA]</scope>
    <source>
        <strain evidence="4 5">3A-2</strain>
    </source>
</reference>
<evidence type="ECO:0000256" key="1">
    <source>
        <dbReference type="SAM" id="MobiDB-lite"/>
    </source>
</evidence>
<proteinExistence type="predicted"/>
<dbReference type="AlphaFoldDB" id="A0A8E2DF91"/>
<keyword evidence="2" id="KW-0472">Membrane</keyword>
<evidence type="ECO:0000313" key="4">
    <source>
        <dbReference type="EMBL" id="OCH85720.1"/>
    </source>
</evidence>
<evidence type="ECO:0000259" key="3">
    <source>
        <dbReference type="Pfam" id="PF20153"/>
    </source>
</evidence>
<feature type="region of interest" description="Disordered" evidence="1">
    <location>
        <begin position="1"/>
        <end position="34"/>
    </location>
</feature>
<feature type="domain" description="DUF6535" evidence="3">
    <location>
        <begin position="40"/>
        <end position="220"/>
    </location>
</feature>
<dbReference type="Pfam" id="PF20153">
    <property type="entry name" value="DUF6535"/>
    <property type="match status" value="1"/>
</dbReference>
<dbReference type="InterPro" id="IPR045338">
    <property type="entry name" value="DUF6535"/>
</dbReference>
<name>A0A8E2DF91_9APHY</name>
<feature type="transmembrane region" description="Helical" evidence="2">
    <location>
        <begin position="66"/>
        <end position="87"/>
    </location>
</feature>
<dbReference type="OrthoDB" id="3219854at2759"/>
<keyword evidence="2" id="KW-1133">Transmembrane helix</keyword>
<dbReference type="EMBL" id="KV722567">
    <property type="protein sequence ID" value="OCH85720.1"/>
    <property type="molecule type" value="Genomic_DNA"/>
</dbReference>
<gene>
    <name evidence="4" type="ORF">OBBRIDRAFT_288426</name>
</gene>
<evidence type="ECO:0000313" key="5">
    <source>
        <dbReference type="Proteomes" id="UP000250043"/>
    </source>
</evidence>
<feature type="transmembrane region" description="Helical" evidence="2">
    <location>
        <begin position="140"/>
        <end position="159"/>
    </location>
</feature>
<evidence type="ECO:0000256" key="2">
    <source>
        <dbReference type="SAM" id="Phobius"/>
    </source>
</evidence>
<protein>
    <recommendedName>
        <fullName evidence="3">DUF6535 domain-containing protein</fullName>
    </recommendedName>
</protein>
<feature type="transmembrane region" description="Helical" evidence="2">
    <location>
        <begin position="202"/>
        <end position="222"/>
    </location>
</feature>
<keyword evidence="2" id="KW-0812">Transmembrane</keyword>
<accession>A0A8E2DF91</accession>
<sequence length="626" mass="70139">MHPGTTYDPSQNCLGDGSHSAHGNETRPRSQSYSSLEANWPACATFIEQHDEQMIKNWKEDIDTMLVFAGLFSAVVTAFATQSYAMLQQSPQMSPIPISGQSLNQSIVQSNSSIDRVLISSPSAIQPSFRPSPSAIRINILWFYSLVFSLISSLLAIVAKQWLREYMSEVSSTPRETIRIRQHRYNGLTTWHVSKLVAFPPILLQSALVLFLFGLIDFLWILHPLVAALVSIPVATAVLFYLATSVAPAFSAACPYRSPQSWALLLLVQNLQLTYNAAESMVMRWCGRKSTSHRISPPESWRERDIEALAGRRWDLDNAALSWTYMSSMNDDLLDSIVPCINDLRPAQAAAFAFKAVAEAANCSVPTLLDTVRSSGGSSRKLCEILILRRLDGRRISRLVKMLLDILPRIHHENQSSGIIVLDTIAILRHLVMWDAKAFCERELHREALTRMMELVNIWEPLEVQKAALDVIWKLTTSGCNVFFCPNAIVNVIMCAREAFSRADNKLFCRACAVAFLRLPALCTPAEQYDWYQRESLYRWLSDVQCFFMEQNRLKAQYNCGTHVRWCTGLAKLAGQDKGMITEELLAALVAGATLGLLGDDDSELDALQDLQRMYALEPAASAKHI</sequence>
<dbReference type="Proteomes" id="UP000250043">
    <property type="component" value="Unassembled WGS sequence"/>
</dbReference>
<feature type="transmembrane region" description="Helical" evidence="2">
    <location>
        <begin position="229"/>
        <end position="250"/>
    </location>
</feature>
<organism evidence="4 5">
    <name type="scientific">Obba rivulosa</name>
    <dbReference type="NCBI Taxonomy" id="1052685"/>
    <lineage>
        <taxon>Eukaryota</taxon>
        <taxon>Fungi</taxon>
        <taxon>Dikarya</taxon>
        <taxon>Basidiomycota</taxon>
        <taxon>Agaricomycotina</taxon>
        <taxon>Agaricomycetes</taxon>
        <taxon>Polyporales</taxon>
        <taxon>Gelatoporiaceae</taxon>
        <taxon>Obba</taxon>
    </lineage>
</organism>